<name>A0ABD0LAZ9_9CAEN</name>
<keyword evidence="1" id="KW-0479">Metal-binding</keyword>
<reference evidence="8 9" key="1">
    <citation type="journal article" date="2023" name="Sci. Data">
        <title>Genome assembly of the Korean intertidal mud-creeper Batillaria attramentaria.</title>
        <authorList>
            <person name="Patra A.K."/>
            <person name="Ho P.T."/>
            <person name="Jun S."/>
            <person name="Lee S.J."/>
            <person name="Kim Y."/>
            <person name="Won Y.J."/>
        </authorList>
    </citation>
    <scope>NUCLEOTIDE SEQUENCE [LARGE SCALE GENOMIC DNA]</scope>
    <source>
        <strain evidence="8">Wonlab-2016</strain>
    </source>
</reference>
<dbReference type="GO" id="GO:0008270">
    <property type="term" value="F:zinc ion binding"/>
    <property type="evidence" value="ECO:0007669"/>
    <property type="project" value="UniProtKB-KW"/>
</dbReference>
<dbReference type="InterPro" id="IPR000058">
    <property type="entry name" value="Znf_AN1"/>
</dbReference>
<dbReference type="PANTHER" id="PTHR14677">
    <property type="entry name" value="ARSENITE INDUCUBLE RNA ASSOCIATED PROTEIN AIP-1-RELATED"/>
    <property type="match status" value="1"/>
</dbReference>
<dbReference type="EMBL" id="JACVVK020000067">
    <property type="protein sequence ID" value="KAK7496423.1"/>
    <property type="molecule type" value="Genomic_DNA"/>
</dbReference>
<keyword evidence="4" id="KW-0862">Zinc</keyword>
<evidence type="ECO:0000256" key="6">
    <source>
        <dbReference type="SAM" id="MobiDB-lite"/>
    </source>
</evidence>
<dbReference type="FunFam" id="4.10.1110.10:FF:000003">
    <property type="entry name" value="AN1-type zinc finger protein 2B isoform X1"/>
    <property type="match status" value="1"/>
</dbReference>
<protein>
    <recommendedName>
        <fullName evidence="7">AN1-type domain-containing protein</fullName>
    </recommendedName>
</protein>
<gene>
    <name evidence="8" type="ORF">BaRGS_00012345</name>
</gene>
<feature type="domain" description="AN1-type" evidence="7">
    <location>
        <begin position="4"/>
        <end position="52"/>
    </location>
</feature>
<dbReference type="Proteomes" id="UP001519460">
    <property type="component" value="Unassembled WGS sequence"/>
</dbReference>
<keyword evidence="2" id="KW-0677">Repeat</keyword>
<dbReference type="SUPFAM" id="SSF118310">
    <property type="entry name" value="AN1-like Zinc finger"/>
    <property type="match status" value="1"/>
</dbReference>
<evidence type="ECO:0000256" key="4">
    <source>
        <dbReference type="ARBA" id="ARBA00022833"/>
    </source>
</evidence>
<evidence type="ECO:0000313" key="8">
    <source>
        <dbReference type="EMBL" id="KAK7496423.1"/>
    </source>
</evidence>
<accession>A0ABD0LAZ9</accession>
<dbReference type="Pfam" id="PF25403">
    <property type="entry name" value="zf-C2H2_ZFAND2"/>
    <property type="match status" value="1"/>
</dbReference>
<dbReference type="PANTHER" id="PTHR14677:SF20">
    <property type="entry name" value="ZINC FINGER AN1-TYPE CONTAINING 2A-RELATED"/>
    <property type="match status" value="1"/>
</dbReference>
<keyword evidence="9" id="KW-1185">Reference proteome</keyword>
<evidence type="ECO:0000256" key="3">
    <source>
        <dbReference type="ARBA" id="ARBA00022771"/>
    </source>
</evidence>
<proteinExistence type="predicted"/>
<keyword evidence="3 5" id="KW-0863">Zinc-finger</keyword>
<organism evidence="8 9">
    <name type="scientific">Batillaria attramentaria</name>
    <dbReference type="NCBI Taxonomy" id="370345"/>
    <lineage>
        <taxon>Eukaryota</taxon>
        <taxon>Metazoa</taxon>
        <taxon>Spiralia</taxon>
        <taxon>Lophotrochozoa</taxon>
        <taxon>Mollusca</taxon>
        <taxon>Gastropoda</taxon>
        <taxon>Caenogastropoda</taxon>
        <taxon>Sorbeoconcha</taxon>
        <taxon>Cerithioidea</taxon>
        <taxon>Batillariidae</taxon>
        <taxon>Batillaria</taxon>
    </lineage>
</organism>
<dbReference type="Gene3D" id="4.10.1110.10">
    <property type="entry name" value="AN1-like Zinc finger"/>
    <property type="match status" value="1"/>
</dbReference>
<dbReference type="InterPro" id="IPR057357">
    <property type="entry name" value="Znf-C2H2_ZFAND2A/B"/>
</dbReference>
<evidence type="ECO:0000256" key="5">
    <source>
        <dbReference type="PROSITE-ProRule" id="PRU00449"/>
    </source>
</evidence>
<feature type="region of interest" description="Disordered" evidence="6">
    <location>
        <begin position="147"/>
        <end position="178"/>
    </location>
</feature>
<evidence type="ECO:0000256" key="2">
    <source>
        <dbReference type="ARBA" id="ARBA00022737"/>
    </source>
</evidence>
<dbReference type="PROSITE" id="PS51039">
    <property type="entry name" value="ZF_AN1"/>
    <property type="match status" value="1"/>
</dbReference>
<evidence type="ECO:0000256" key="1">
    <source>
        <dbReference type="ARBA" id="ARBA00022723"/>
    </source>
</evidence>
<dbReference type="AlphaFoldDB" id="A0ABD0LAZ9"/>
<dbReference type="InterPro" id="IPR035896">
    <property type="entry name" value="AN1-like_Znf"/>
</dbReference>
<dbReference type="SMART" id="SM00154">
    <property type="entry name" value="ZnF_AN1"/>
    <property type="match status" value="1"/>
</dbReference>
<dbReference type="Pfam" id="PF01428">
    <property type="entry name" value="zf-AN1"/>
    <property type="match status" value="1"/>
</dbReference>
<sequence length="278" mass="31292">MEFPHLGQHCSNAACKQLDFLPMNCDACGQTFCKDHIHYETHSCAKSYEKDNQVPVCPLCNSPCPVKKGESPDVVVGQHIDNDCLSDPAKERRKIYTNKCSYKSCKQKELIPVKCETCTGTTVFDIAMSRTTSVRVSRSRARSVNAGAAAMFRSQQPGTSKPSSSSSSSGSSLSQKSPQQTALAGLGRQLDQLQLDNMRMSEYLFKEFIFLSCRRACFTPYVRHYMYINSLLVYIVQTEDEALRYAMQMSMANSFWARCTKFTATRPRRQEKSTCHLS</sequence>
<evidence type="ECO:0000259" key="7">
    <source>
        <dbReference type="PROSITE" id="PS51039"/>
    </source>
</evidence>
<comment type="caution">
    <text evidence="8">The sequence shown here is derived from an EMBL/GenBank/DDBJ whole genome shotgun (WGS) entry which is preliminary data.</text>
</comment>
<evidence type="ECO:0000313" key="9">
    <source>
        <dbReference type="Proteomes" id="UP001519460"/>
    </source>
</evidence>